<evidence type="ECO:0000256" key="2">
    <source>
        <dbReference type="ARBA" id="ARBA00022679"/>
    </source>
</evidence>
<dbReference type="PANTHER" id="PTHR12215:SF10">
    <property type="entry name" value="L-AMINOADIPATE-SEMIALDEHYDE DEHYDROGENASE-PHOSPHOPANTETHEINYL TRANSFERASE"/>
    <property type="match status" value="1"/>
</dbReference>
<protein>
    <submittedName>
        <fullName evidence="5">4'-phosphopantetheinyl transferase superfamily protein</fullName>
    </submittedName>
</protein>
<dbReference type="Proteomes" id="UP000325563">
    <property type="component" value="Chromosome"/>
</dbReference>
<dbReference type="Pfam" id="PF01648">
    <property type="entry name" value="ACPS"/>
    <property type="match status" value="1"/>
</dbReference>
<gene>
    <name evidence="5" type="ORF">CP980_33500</name>
</gene>
<feature type="region of interest" description="Disordered" evidence="3">
    <location>
        <begin position="1"/>
        <end position="30"/>
    </location>
</feature>
<reference evidence="5 6" key="1">
    <citation type="submission" date="2017-09" db="EMBL/GenBank/DDBJ databases">
        <authorList>
            <person name="Lee N."/>
            <person name="Cho B.-K."/>
        </authorList>
    </citation>
    <scope>NUCLEOTIDE SEQUENCE [LARGE SCALE GENOMIC DNA]</scope>
    <source>
        <strain evidence="5 6">ATCC 27476</strain>
    </source>
</reference>
<dbReference type="InterPro" id="IPR008278">
    <property type="entry name" value="4-PPantetheinyl_Trfase_dom"/>
</dbReference>
<dbReference type="AlphaFoldDB" id="A0A5J6JNE3"/>
<keyword evidence="6" id="KW-1185">Reference proteome</keyword>
<dbReference type="InterPro" id="IPR037143">
    <property type="entry name" value="4-PPantetheinyl_Trfase_dom_sf"/>
</dbReference>
<evidence type="ECO:0000256" key="3">
    <source>
        <dbReference type="SAM" id="MobiDB-lite"/>
    </source>
</evidence>
<dbReference type="SUPFAM" id="SSF56214">
    <property type="entry name" value="4'-phosphopantetheinyl transferase"/>
    <property type="match status" value="2"/>
</dbReference>
<organism evidence="5 6">
    <name type="scientific">Streptomyces vinaceus</name>
    <dbReference type="NCBI Taxonomy" id="1960"/>
    <lineage>
        <taxon>Bacteria</taxon>
        <taxon>Bacillati</taxon>
        <taxon>Actinomycetota</taxon>
        <taxon>Actinomycetes</taxon>
        <taxon>Kitasatosporales</taxon>
        <taxon>Streptomycetaceae</taxon>
        <taxon>Streptomyces</taxon>
    </lineage>
</organism>
<dbReference type="EMBL" id="CP023692">
    <property type="protein sequence ID" value="QEV49336.1"/>
    <property type="molecule type" value="Genomic_DNA"/>
</dbReference>
<dbReference type="RefSeq" id="WP_150529900.1">
    <property type="nucleotide sequence ID" value="NZ_BNBW01000006.1"/>
</dbReference>
<dbReference type="GeneID" id="95615452"/>
<dbReference type="PANTHER" id="PTHR12215">
    <property type="entry name" value="PHOSPHOPANTETHEINE TRANSFERASE"/>
    <property type="match status" value="1"/>
</dbReference>
<dbReference type="Gene3D" id="3.90.470.20">
    <property type="entry name" value="4'-phosphopantetheinyl transferase domain"/>
    <property type="match status" value="2"/>
</dbReference>
<dbReference type="GO" id="GO:0019878">
    <property type="term" value="P:lysine biosynthetic process via aminoadipic acid"/>
    <property type="evidence" value="ECO:0007669"/>
    <property type="project" value="TreeGrafter"/>
</dbReference>
<feature type="domain" description="4'-phosphopantetheinyl transferase" evidence="4">
    <location>
        <begin position="140"/>
        <end position="202"/>
    </location>
</feature>
<dbReference type="GO" id="GO:0008897">
    <property type="term" value="F:holo-[acyl-carrier-protein] synthase activity"/>
    <property type="evidence" value="ECO:0007669"/>
    <property type="project" value="InterPro"/>
</dbReference>
<keyword evidence="2 5" id="KW-0808">Transferase</keyword>
<comment type="similarity">
    <text evidence="1">Belongs to the P-Pant transferase superfamily. Gsp/Sfp/HetI/AcpT family.</text>
</comment>
<evidence type="ECO:0000313" key="6">
    <source>
        <dbReference type="Proteomes" id="UP000325563"/>
    </source>
</evidence>
<accession>A0A5J6JNE3</accession>
<dbReference type="GO" id="GO:0000287">
    <property type="term" value="F:magnesium ion binding"/>
    <property type="evidence" value="ECO:0007669"/>
    <property type="project" value="InterPro"/>
</dbReference>
<evidence type="ECO:0000313" key="5">
    <source>
        <dbReference type="EMBL" id="QEV49336.1"/>
    </source>
</evidence>
<name>A0A5J6JNE3_STRVI</name>
<dbReference type="KEGG" id="svn:CP980_33500"/>
<evidence type="ECO:0000256" key="1">
    <source>
        <dbReference type="ARBA" id="ARBA00010990"/>
    </source>
</evidence>
<dbReference type="GO" id="GO:0005829">
    <property type="term" value="C:cytosol"/>
    <property type="evidence" value="ECO:0007669"/>
    <property type="project" value="TreeGrafter"/>
</dbReference>
<dbReference type="InterPro" id="IPR050559">
    <property type="entry name" value="P-Pant_transferase_sf"/>
</dbReference>
<sequence>MRPEPPWYAPPAATTGDGRPARGDLPGPGEAAVWVVPLDSAPDARHERVLDPRERARAAAFQDAPARRRYVASHLALRTVLGGCLGIGPGEVRLTRAPCGLPHCAGPHGRPRTAGDGQAVEFSLSRAGDLAVVALAAVTVGVDVESRAFRHPDSPLDGMIRRLHPAERAALAELPPERREEGFLSCWVRKEAYLKAIGTGLPGGLAGPCVGLAADAAADGKGPEPNTRGWAFADLDLPPGHRAALAVAAPDEPPRTPVVTVRTLRLPPQEY</sequence>
<proteinExistence type="inferred from homology"/>
<evidence type="ECO:0000259" key="4">
    <source>
        <dbReference type="Pfam" id="PF01648"/>
    </source>
</evidence>